<dbReference type="AlphaFoldDB" id="A0A830EG89"/>
<dbReference type="EMBL" id="AP026830">
    <property type="protein sequence ID" value="BDR90991.1"/>
    <property type="molecule type" value="Genomic_DNA"/>
</dbReference>
<proteinExistence type="predicted"/>
<sequence>MNEEIQEYVVLVNFLFIVMTAIYVLVPQLILLFTNSVVAVAIGTIVWTLLAYTLVTRRGLWALIYAKVHSALTGIKVIGITRVERMLLVPYVITYAIDLLLSVLISNPLASIALRIISASPLIIMIMEFAIMPRLITNNGLEQY</sequence>
<dbReference type="OrthoDB" id="28830at2157"/>
<evidence type="ECO:0000313" key="3">
    <source>
        <dbReference type="EMBL" id="GGI79843.1"/>
    </source>
</evidence>
<dbReference type="Proteomes" id="UP001060771">
    <property type="component" value="Chromosome"/>
</dbReference>
<reference evidence="3" key="2">
    <citation type="submission" date="2020-09" db="EMBL/GenBank/DDBJ databases">
        <authorList>
            <person name="Sun Q."/>
            <person name="Ohkuma M."/>
        </authorList>
    </citation>
    <scope>NUCLEOTIDE SEQUENCE</scope>
    <source>
        <strain evidence="3">JCM 11219</strain>
    </source>
</reference>
<reference evidence="2" key="4">
    <citation type="journal article" date="2023" name="Microbiol. Resour. Announc.">
        <title>Complete Genome Sequence of Vulcanisaeta souniana Strain IC-059, a Hyperthermophilic Archaeon Isolated from Hot Spring Water in Japan.</title>
        <authorList>
            <person name="Kato S."/>
            <person name="Itoh T."/>
            <person name="Wu L."/>
            <person name="Ma J."/>
            <person name="Ohkuma M."/>
        </authorList>
    </citation>
    <scope>NUCLEOTIDE SEQUENCE</scope>
    <source>
        <strain evidence="2">JCM 11219</strain>
    </source>
</reference>
<keyword evidence="1" id="KW-1133">Transmembrane helix</keyword>
<evidence type="ECO:0000313" key="5">
    <source>
        <dbReference type="Proteomes" id="UP001060771"/>
    </source>
</evidence>
<evidence type="ECO:0000256" key="1">
    <source>
        <dbReference type="SAM" id="Phobius"/>
    </source>
</evidence>
<keyword evidence="1" id="KW-0472">Membrane</keyword>
<feature type="transmembrane region" description="Helical" evidence="1">
    <location>
        <begin position="7"/>
        <end position="26"/>
    </location>
</feature>
<dbReference type="EMBL" id="BMNM01000006">
    <property type="protein sequence ID" value="GGI79843.1"/>
    <property type="molecule type" value="Genomic_DNA"/>
</dbReference>
<keyword evidence="1" id="KW-0812">Transmembrane</keyword>
<feature type="transmembrane region" description="Helical" evidence="1">
    <location>
        <begin position="112"/>
        <end position="131"/>
    </location>
</feature>
<keyword evidence="5" id="KW-1185">Reference proteome</keyword>
<name>A0A830EG89_9CREN</name>
<dbReference type="RefSeq" id="WP_188603469.1">
    <property type="nucleotide sequence ID" value="NZ_AP026830.1"/>
</dbReference>
<protein>
    <submittedName>
        <fullName evidence="3">Uncharacterized protein</fullName>
    </submittedName>
</protein>
<feature type="transmembrane region" description="Helical" evidence="1">
    <location>
        <begin position="86"/>
        <end position="106"/>
    </location>
</feature>
<feature type="transmembrane region" description="Helical" evidence="1">
    <location>
        <begin position="32"/>
        <end position="55"/>
    </location>
</feature>
<gene>
    <name evidence="3" type="ORF">GCM10007112_16000</name>
    <name evidence="2" type="ORF">Vsou_00840</name>
</gene>
<reference evidence="3" key="1">
    <citation type="journal article" date="2014" name="Int. J. Syst. Evol. Microbiol.">
        <title>Complete genome sequence of Corynebacterium casei LMG S-19264T (=DSM 44701T), isolated from a smear-ripened cheese.</title>
        <authorList>
            <consortium name="US DOE Joint Genome Institute (JGI-PGF)"/>
            <person name="Walter F."/>
            <person name="Albersmeier A."/>
            <person name="Kalinowski J."/>
            <person name="Ruckert C."/>
        </authorList>
    </citation>
    <scope>NUCLEOTIDE SEQUENCE</scope>
    <source>
        <strain evidence="3">JCM 11219</strain>
    </source>
</reference>
<dbReference type="Proteomes" id="UP000657075">
    <property type="component" value="Unassembled WGS sequence"/>
</dbReference>
<evidence type="ECO:0000313" key="2">
    <source>
        <dbReference type="EMBL" id="BDR90991.1"/>
    </source>
</evidence>
<dbReference type="GeneID" id="76205637"/>
<accession>A0A830EG89</accession>
<reference evidence="5" key="3">
    <citation type="submission" date="2022-09" db="EMBL/GenBank/DDBJ databases">
        <title>Complete genome sequence of Vulcanisaeta souniana.</title>
        <authorList>
            <person name="Kato S."/>
            <person name="Itoh T."/>
            <person name="Ohkuma M."/>
        </authorList>
    </citation>
    <scope>NUCLEOTIDE SEQUENCE [LARGE SCALE GENOMIC DNA]</scope>
    <source>
        <strain evidence="5">JCM 11219</strain>
    </source>
</reference>
<organism evidence="3 4">
    <name type="scientific">Vulcanisaeta souniana JCM 11219</name>
    <dbReference type="NCBI Taxonomy" id="1293586"/>
    <lineage>
        <taxon>Archaea</taxon>
        <taxon>Thermoproteota</taxon>
        <taxon>Thermoprotei</taxon>
        <taxon>Thermoproteales</taxon>
        <taxon>Thermoproteaceae</taxon>
        <taxon>Vulcanisaeta</taxon>
    </lineage>
</organism>
<evidence type="ECO:0000313" key="4">
    <source>
        <dbReference type="Proteomes" id="UP000657075"/>
    </source>
</evidence>